<reference evidence="1 2" key="1">
    <citation type="journal article" date="2013" name="Genome Announc.">
        <title>Draft Genome Sequence of a Hexachlorocyclohexane-Degrading Bacterium, Sphingobium baderi Strain LL03T.</title>
        <authorList>
            <person name="Kaur J."/>
            <person name="Verma H."/>
            <person name="Tripathi C."/>
            <person name="Khurana J.P."/>
            <person name="Lal R."/>
        </authorList>
    </citation>
    <scope>NUCLEOTIDE SEQUENCE [LARGE SCALE GENOMIC DNA]</scope>
    <source>
        <strain evidence="1 2">LL03</strain>
    </source>
</reference>
<dbReference type="AlphaFoldDB" id="T0HG87"/>
<evidence type="ECO:0000313" key="2">
    <source>
        <dbReference type="Proteomes" id="UP000015524"/>
    </source>
</evidence>
<accession>T0HG87</accession>
<protein>
    <submittedName>
        <fullName evidence="1">Uncharacterized protein</fullName>
    </submittedName>
</protein>
<dbReference type="PATRIC" id="fig|1114964.3.peg.3356"/>
<name>T0HG87_9SPHN</name>
<gene>
    <name evidence="1" type="ORF">L485_17130</name>
</gene>
<keyword evidence="2" id="KW-1185">Reference proteome</keyword>
<dbReference type="EMBL" id="ATIB01000081">
    <property type="protein sequence ID" value="EQA98404.1"/>
    <property type="molecule type" value="Genomic_DNA"/>
</dbReference>
<evidence type="ECO:0000313" key="1">
    <source>
        <dbReference type="EMBL" id="EQA98404.1"/>
    </source>
</evidence>
<sequence length="355" mass="38242">MTTMTPDSAERFLTIPATLDFEEANEELYRLGVTDGLPVVPPTPDRVARMLDGLRRDPAESLGALGPAYGQATIEKIAVNAVMAGCRPEYLPVLAAAVEAMAEYEFNLYGINATTHPVTPMLVINGPAAERLRVNSGYNCMGQGWRANATIGRAIRLILVNIAGGTPGKGDRATHGTPAKFSFCLAENELASPWLPLHVRRGFAPDMSTVTVHGSESPHEINNHTSEDGEGILRTFADTISTIGHNNSYLGRGEVAICIGPEHAQTIARDGPGIQDIQDYLFRNAGNRRSELLAIARDNFDAMAPFDRSEEDPFVPLVEKPEDYLLFVAGGVGKHSMAMPSFGLTRSVTKAIDLG</sequence>
<dbReference type="eggNOG" id="COG0526">
    <property type="taxonomic scope" value="Bacteria"/>
</dbReference>
<dbReference type="RefSeq" id="WP_021246006.1">
    <property type="nucleotide sequence ID" value="NZ_ATIB01000081.1"/>
</dbReference>
<dbReference type="Proteomes" id="UP000015524">
    <property type="component" value="Unassembled WGS sequence"/>
</dbReference>
<comment type="caution">
    <text evidence="1">The sequence shown here is derived from an EMBL/GenBank/DDBJ whole genome shotgun (WGS) entry which is preliminary data.</text>
</comment>
<organism evidence="1 2">
    <name type="scientific">Sphingobium baderi LL03</name>
    <dbReference type="NCBI Taxonomy" id="1114964"/>
    <lineage>
        <taxon>Bacteria</taxon>
        <taxon>Pseudomonadati</taxon>
        <taxon>Pseudomonadota</taxon>
        <taxon>Alphaproteobacteria</taxon>
        <taxon>Sphingomonadales</taxon>
        <taxon>Sphingomonadaceae</taxon>
        <taxon>Sphingobium</taxon>
    </lineage>
</organism>
<proteinExistence type="predicted"/>